<dbReference type="InterPro" id="IPR050476">
    <property type="entry name" value="Insect_CytP450_Detox"/>
</dbReference>
<dbReference type="GO" id="GO:0004497">
    <property type="term" value="F:monooxygenase activity"/>
    <property type="evidence" value="ECO:0007669"/>
    <property type="project" value="UniProtKB-KW"/>
</dbReference>
<proteinExistence type="inferred from homology"/>
<keyword evidence="10 13" id="KW-0408">Iron</keyword>
<evidence type="ECO:0000256" key="10">
    <source>
        <dbReference type="ARBA" id="ARBA00023004"/>
    </source>
</evidence>
<dbReference type="GO" id="GO:0005506">
    <property type="term" value="F:iron ion binding"/>
    <property type="evidence" value="ECO:0007669"/>
    <property type="project" value="InterPro"/>
</dbReference>
<evidence type="ECO:0000313" key="15">
    <source>
        <dbReference type="EMBL" id="KAH7964221.1"/>
    </source>
</evidence>
<dbReference type="Gene3D" id="1.10.630.10">
    <property type="entry name" value="Cytochrome P450"/>
    <property type="match status" value="2"/>
</dbReference>
<dbReference type="InterPro" id="IPR017972">
    <property type="entry name" value="Cyt_P450_CS"/>
</dbReference>
<reference evidence="15" key="2">
    <citation type="submission" date="2021-09" db="EMBL/GenBank/DDBJ databases">
        <authorList>
            <person name="Jia N."/>
            <person name="Wang J."/>
            <person name="Shi W."/>
            <person name="Du L."/>
            <person name="Sun Y."/>
            <person name="Zhan W."/>
            <person name="Jiang J."/>
            <person name="Wang Q."/>
            <person name="Zhang B."/>
            <person name="Ji P."/>
            <person name="Sakyi L.B."/>
            <person name="Cui X."/>
            <person name="Yuan T."/>
            <person name="Jiang B."/>
            <person name="Yang W."/>
            <person name="Lam T.T.-Y."/>
            <person name="Chang Q."/>
            <person name="Ding S."/>
            <person name="Wang X."/>
            <person name="Zhu J."/>
            <person name="Ruan X."/>
            <person name="Zhao L."/>
            <person name="Wei J."/>
            <person name="Que T."/>
            <person name="Du C."/>
            <person name="Cheng J."/>
            <person name="Dai P."/>
            <person name="Han X."/>
            <person name="Huang E."/>
            <person name="Gao Y."/>
            <person name="Liu J."/>
            <person name="Shao H."/>
            <person name="Ye R."/>
            <person name="Li L."/>
            <person name="Wei W."/>
            <person name="Wang X."/>
            <person name="Wang C."/>
            <person name="Huo Q."/>
            <person name="Li W."/>
            <person name="Guo W."/>
            <person name="Chen H."/>
            <person name="Chen S."/>
            <person name="Zhou L."/>
            <person name="Zhou L."/>
            <person name="Ni X."/>
            <person name="Tian J."/>
            <person name="Zhou Y."/>
            <person name="Sheng Y."/>
            <person name="Liu T."/>
            <person name="Pan Y."/>
            <person name="Xia L."/>
            <person name="Li J."/>
            <person name="Zhao F."/>
            <person name="Cao W."/>
        </authorList>
    </citation>
    <scope>NUCLEOTIDE SEQUENCE</scope>
    <source>
        <strain evidence="15">Rmic-2018</strain>
        <tissue evidence="15">Larvae</tissue>
    </source>
</reference>
<evidence type="ECO:0000256" key="6">
    <source>
        <dbReference type="ARBA" id="ARBA00022723"/>
    </source>
</evidence>
<evidence type="ECO:0000256" key="3">
    <source>
        <dbReference type="ARBA" id="ARBA00004406"/>
    </source>
</evidence>
<evidence type="ECO:0000256" key="5">
    <source>
        <dbReference type="ARBA" id="ARBA00022617"/>
    </source>
</evidence>
<evidence type="ECO:0000256" key="1">
    <source>
        <dbReference type="ARBA" id="ARBA00001971"/>
    </source>
</evidence>
<dbReference type="PROSITE" id="PS00086">
    <property type="entry name" value="CYTOCHROME_P450"/>
    <property type="match status" value="1"/>
</dbReference>
<dbReference type="InterPro" id="IPR036396">
    <property type="entry name" value="Cyt_P450_sf"/>
</dbReference>
<sequence length="571" mass="64291">MSILVTFRGTRVPFYITYQGGITRCVPYHHKKEACNLCRKLGHRPDVRPGAPYSLCSICGIPNPLLDNECEPNCVVCNSEHPTGSPQCSQLYKPKPKHTLSTFEQDAASFLDPSTSFKTPLEDAHRVPQDSKAKKAASAVGDATKAFVKTPATGLALDTRQRRRRFSFFKDLGIPGPPPSFLSGNLSELIQKGTLDRYKEWLDKYGDIVGFYNGAHPFLIVKDPELIKKIQIKDFHNFHSRGEKCTVISPIDNEAMNVKAYEYFQVSSSFASTHPIYKKSTFNAQGERWKKMRGLLTPAFTTSNMKKRNRCDFLQLMLNAEVEDANLVNVHSLTASGDADSASEGNQPEKVKAGGKTCVLTNTEILANGFSFFTAGFETTGSSMAFLSYLLAKHQDIQDRLREDALAVLKRDGAFTYDNVFGIKYLDQIISESLRFYSPVVGFTTRRCAREYVHKDMKIPAGTSIVIPNHHLSHDPNFWEKPEVFDPERFSPQNKGLVDPVVYQPFGQGPRNCVGMRFAQLEMKLTMAKLLAKYKLLLDERHIKEKNLELESTFIFAMPKDGIWLKIEKVI</sequence>
<comment type="subcellular location">
    <subcellularLocation>
        <location evidence="3">Endoplasmic reticulum membrane</location>
        <topology evidence="3">Peripheral membrane protein</topology>
    </subcellularLocation>
    <subcellularLocation>
        <location evidence="2">Microsome membrane</location>
        <topology evidence="2">Peripheral membrane protein</topology>
    </subcellularLocation>
</comment>
<evidence type="ECO:0000256" key="4">
    <source>
        <dbReference type="ARBA" id="ARBA00010617"/>
    </source>
</evidence>
<dbReference type="SUPFAM" id="SSF48264">
    <property type="entry name" value="Cytochrome P450"/>
    <property type="match status" value="1"/>
</dbReference>
<dbReference type="PANTHER" id="PTHR24292">
    <property type="entry name" value="CYTOCHROME P450"/>
    <property type="match status" value="1"/>
</dbReference>
<protein>
    <recommendedName>
        <fullName evidence="17">Cytochrome</fullName>
    </recommendedName>
</protein>
<dbReference type="Proteomes" id="UP000821866">
    <property type="component" value="Unassembled WGS sequence"/>
</dbReference>
<dbReference type="InterPro" id="IPR002401">
    <property type="entry name" value="Cyt_P450_E_grp-I"/>
</dbReference>
<comment type="caution">
    <text evidence="15">The sequence shown here is derived from an EMBL/GenBank/DDBJ whole genome shotgun (WGS) entry which is preliminary data.</text>
</comment>
<organism evidence="15 16">
    <name type="scientific">Rhipicephalus microplus</name>
    <name type="common">Cattle tick</name>
    <name type="synonym">Boophilus microplus</name>
    <dbReference type="NCBI Taxonomy" id="6941"/>
    <lineage>
        <taxon>Eukaryota</taxon>
        <taxon>Metazoa</taxon>
        <taxon>Ecdysozoa</taxon>
        <taxon>Arthropoda</taxon>
        <taxon>Chelicerata</taxon>
        <taxon>Arachnida</taxon>
        <taxon>Acari</taxon>
        <taxon>Parasitiformes</taxon>
        <taxon>Ixodida</taxon>
        <taxon>Ixodoidea</taxon>
        <taxon>Ixodidae</taxon>
        <taxon>Rhipicephalinae</taxon>
        <taxon>Rhipicephalus</taxon>
        <taxon>Boophilus</taxon>
    </lineage>
</organism>
<dbReference type="PRINTS" id="PR00463">
    <property type="entry name" value="EP450I"/>
</dbReference>
<gene>
    <name evidence="15" type="ORF">HPB51_027541</name>
</gene>
<dbReference type="PANTHER" id="PTHR24292:SF102">
    <property type="entry name" value="CYTOCHROME P450 FAMILY-RELATED"/>
    <property type="match status" value="1"/>
</dbReference>
<keyword evidence="8" id="KW-0492">Microsome</keyword>
<keyword evidence="16" id="KW-1185">Reference proteome</keyword>
<evidence type="ECO:0000256" key="8">
    <source>
        <dbReference type="ARBA" id="ARBA00022848"/>
    </source>
</evidence>
<dbReference type="GO" id="GO:0005789">
    <property type="term" value="C:endoplasmic reticulum membrane"/>
    <property type="evidence" value="ECO:0007669"/>
    <property type="project" value="UniProtKB-SubCell"/>
</dbReference>
<keyword evidence="11 14" id="KW-0503">Monooxygenase</keyword>
<evidence type="ECO:0000256" key="11">
    <source>
        <dbReference type="ARBA" id="ARBA00023033"/>
    </source>
</evidence>
<keyword evidence="5 13" id="KW-0349">Heme</keyword>
<evidence type="ECO:0000256" key="2">
    <source>
        <dbReference type="ARBA" id="ARBA00004174"/>
    </source>
</evidence>
<comment type="similarity">
    <text evidence="4 14">Belongs to the cytochrome P450 family.</text>
</comment>
<evidence type="ECO:0000256" key="7">
    <source>
        <dbReference type="ARBA" id="ARBA00022824"/>
    </source>
</evidence>
<dbReference type="EMBL" id="JABSTU010004120">
    <property type="protein sequence ID" value="KAH7964221.1"/>
    <property type="molecule type" value="Genomic_DNA"/>
</dbReference>
<name>A0A9J6CZT7_RHIMP</name>
<evidence type="ECO:0000313" key="16">
    <source>
        <dbReference type="Proteomes" id="UP000821866"/>
    </source>
</evidence>
<dbReference type="AlphaFoldDB" id="A0A9J6CZT7"/>
<keyword evidence="9 14" id="KW-0560">Oxidoreductase</keyword>
<dbReference type="PRINTS" id="PR00385">
    <property type="entry name" value="P450"/>
</dbReference>
<feature type="binding site" description="axial binding residue" evidence="13">
    <location>
        <position position="513"/>
    </location>
    <ligand>
        <name>heme</name>
        <dbReference type="ChEBI" id="CHEBI:30413"/>
    </ligand>
    <ligandPart>
        <name>Fe</name>
        <dbReference type="ChEBI" id="CHEBI:18248"/>
    </ligandPart>
</feature>
<evidence type="ECO:0000256" key="14">
    <source>
        <dbReference type="RuleBase" id="RU000461"/>
    </source>
</evidence>
<dbReference type="GO" id="GO:0016705">
    <property type="term" value="F:oxidoreductase activity, acting on paired donors, with incorporation or reduction of molecular oxygen"/>
    <property type="evidence" value="ECO:0007669"/>
    <property type="project" value="InterPro"/>
</dbReference>
<dbReference type="InterPro" id="IPR001128">
    <property type="entry name" value="Cyt_P450"/>
</dbReference>
<comment type="cofactor">
    <cofactor evidence="1 13">
        <name>heme</name>
        <dbReference type="ChEBI" id="CHEBI:30413"/>
    </cofactor>
</comment>
<keyword evidence="12" id="KW-0472">Membrane</keyword>
<evidence type="ECO:0000256" key="9">
    <source>
        <dbReference type="ARBA" id="ARBA00023002"/>
    </source>
</evidence>
<accession>A0A9J6CZT7</accession>
<evidence type="ECO:0008006" key="17">
    <source>
        <dbReference type="Google" id="ProtNLM"/>
    </source>
</evidence>
<dbReference type="GO" id="GO:0020037">
    <property type="term" value="F:heme binding"/>
    <property type="evidence" value="ECO:0007669"/>
    <property type="project" value="InterPro"/>
</dbReference>
<dbReference type="VEuPathDB" id="VectorBase:LOC119185251"/>
<dbReference type="Pfam" id="PF00067">
    <property type="entry name" value="p450"/>
    <property type="match status" value="2"/>
</dbReference>
<keyword evidence="7" id="KW-0256">Endoplasmic reticulum</keyword>
<evidence type="ECO:0000256" key="13">
    <source>
        <dbReference type="PIRSR" id="PIRSR602401-1"/>
    </source>
</evidence>
<reference evidence="15" key="1">
    <citation type="journal article" date="2020" name="Cell">
        <title>Large-Scale Comparative Analyses of Tick Genomes Elucidate Their Genetic Diversity and Vector Capacities.</title>
        <authorList>
            <consortium name="Tick Genome and Microbiome Consortium (TIGMIC)"/>
            <person name="Jia N."/>
            <person name="Wang J."/>
            <person name="Shi W."/>
            <person name="Du L."/>
            <person name="Sun Y."/>
            <person name="Zhan W."/>
            <person name="Jiang J.F."/>
            <person name="Wang Q."/>
            <person name="Zhang B."/>
            <person name="Ji P."/>
            <person name="Bell-Sakyi L."/>
            <person name="Cui X.M."/>
            <person name="Yuan T.T."/>
            <person name="Jiang B.G."/>
            <person name="Yang W.F."/>
            <person name="Lam T.T."/>
            <person name="Chang Q.C."/>
            <person name="Ding S.J."/>
            <person name="Wang X.J."/>
            <person name="Zhu J.G."/>
            <person name="Ruan X.D."/>
            <person name="Zhao L."/>
            <person name="Wei J.T."/>
            <person name="Ye R.Z."/>
            <person name="Que T.C."/>
            <person name="Du C.H."/>
            <person name="Zhou Y.H."/>
            <person name="Cheng J.X."/>
            <person name="Dai P.F."/>
            <person name="Guo W.B."/>
            <person name="Han X.H."/>
            <person name="Huang E.J."/>
            <person name="Li L.F."/>
            <person name="Wei W."/>
            <person name="Gao Y.C."/>
            <person name="Liu J.Z."/>
            <person name="Shao H.Z."/>
            <person name="Wang X."/>
            <person name="Wang C.C."/>
            <person name="Yang T.C."/>
            <person name="Huo Q.B."/>
            <person name="Li W."/>
            <person name="Chen H.Y."/>
            <person name="Chen S.E."/>
            <person name="Zhou L.G."/>
            <person name="Ni X.B."/>
            <person name="Tian J.H."/>
            <person name="Sheng Y."/>
            <person name="Liu T."/>
            <person name="Pan Y.S."/>
            <person name="Xia L.Y."/>
            <person name="Li J."/>
            <person name="Zhao F."/>
            <person name="Cao W.C."/>
        </authorList>
    </citation>
    <scope>NUCLEOTIDE SEQUENCE</scope>
    <source>
        <strain evidence="15">Rmic-2018</strain>
    </source>
</reference>
<evidence type="ECO:0000256" key="12">
    <source>
        <dbReference type="ARBA" id="ARBA00023136"/>
    </source>
</evidence>
<keyword evidence="6 13" id="KW-0479">Metal-binding</keyword>